<keyword evidence="3" id="KW-1185">Reference proteome</keyword>
<evidence type="ECO:0000313" key="2">
    <source>
        <dbReference type="EMBL" id="KAB2629520.1"/>
    </source>
</evidence>
<evidence type="ECO:0000256" key="1">
    <source>
        <dbReference type="SAM" id="MobiDB-lite"/>
    </source>
</evidence>
<feature type="region of interest" description="Disordered" evidence="1">
    <location>
        <begin position="66"/>
        <end position="97"/>
    </location>
</feature>
<dbReference type="AlphaFoldDB" id="A0A5N5HVI4"/>
<dbReference type="InterPro" id="IPR008480">
    <property type="entry name" value="DUF761_pln"/>
</dbReference>
<reference evidence="2 3" key="3">
    <citation type="submission" date="2019-11" db="EMBL/GenBank/DDBJ databases">
        <title>A de novo genome assembly of a pear dwarfing rootstock.</title>
        <authorList>
            <person name="Wang F."/>
            <person name="Wang J."/>
            <person name="Li S."/>
            <person name="Zhang Y."/>
            <person name="Fang M."/>
            <person name="Ma L."/>
            <person name="Zhao Y."/>
            <person name="Jiang S."/>
        </authorList>
    </citation>
    <scope>NUCLEOTIDE SEQUENCE [LARGE SCALE GENOMIC DNA]</scope>
    <source>
        <strain evidence="2">S2</strain>
        <tissue evidence="2">Leaf</tissue>
    </source>
</reference>
<name>A0A5N5HVI4_9ROSA</name>
<comment type="caution">
    <text evidence="2">The sequence shown here is derived from an EMBL/GenBank/DDBJ whole genome shotgun (WGS) entry which is preliminary data.</text>
</comment>
<dbReference type="Pfam" id="PF05553">
    <property type="entry name" value="DUF761"/>
    <property type="match status" value="1"/>
</dbReference>
<sequence>MAWETLSLVSHHLKRAVKKINLILLSFKLNRLRLASILGCASRASTRHCLSFNDRLGLYSCIEDENTHGNQRGLRRVQSTRTHDRPRDQDSDDHDDDDVNRRADVFIANFRRQLMFERQVSLQLRRSVTLHQDLGERKQTQKNQVND</sequence>
<evidence type="ECO:0000313" key="3">
    <source>
        <dbReference type="Proteomes" id="UP000327157"/>
    </source>
</evidence>
<organism evidence="2 3">
    <name type="scientific">Pyrus ussuriensis x Pyrus communis</name>
    <dbReference type="NCBI Taxonomy" id="2448454"/>
    <lineage>
        <taxon>Eukaryota</taxon>
        <taxon>Viridiplantae</taxon>
        <taxon>Streptophyta</taxon>
        <taxon>Embryophyta</taxon>
        <taxon>Tracheophyta</taxon>
        <taxon>Spermatophyta</taxon>
        <taxon>Magnoliopsida</taxon>
        <taxon>eudicotyledons</taxon>
        <taxon>Gunneridae</taxon>
        <taxon>Pentapetalae</taxon>
        <taxon>rosids</taxon>
        <taxon>fabids</taxon>
        <taxon>Rosales</taxon>
        <taxon>Rosaceae</taxon>
        <taxon>Amygdaloideae</taxon>
        <taxon>Maleae</taxon>
        <taxon>Pyrus</taxon>
    </lineage>
</organism>
<dbReference type="OrthoDB" id="1682876at2759"/>
<accession>A0A5N5HVI4</accession>
<dbReference type="EMBL" id="SMOL01000148">
    <property type="protein sequence ID" value="KAB2629520.1"/>
    <property type="molecule type" value="Genomic_DNA"/>
</dbReference>
<dbReference type="Proteomes" id="UP000327157">
    <property type="component" value="Chromosome 8"/>
</dbReference>
<reference evidence="3" key="2">
    <citation type="submission" date="2019-10" db="EMBL/GenBank/DDBJ databases">
        <title>A de novo genome assembly of a pear dwarfing rootstock.</title>
        <authorList>
            <person name="Wang F."/>
            <person name="Wang J."/>
            <person name="Li S."/>
            <person name="Zhang Y."/>
            <person name="Fang M."/>
            <person name="Ma L."/>
            <person name="Zhao Y."/>
            <person name="Jiang S."/>
        </authorList>
    </citation>
    <scope>NUCLEOTIDE SEQUENCE [LARGE SCALE GENOMIC DNA]</scope>
</reference>
<reference evidence="2 3" key="1">
    <citation type="submission" date="2019-09" db="EMBL/GenBank/DDBJ databases">
        <authorList>
            <person name="Ou C."/>
        </authorList>
    </citation>
    <scope>NUCLEOTIDE SEQUENCE [LARGE SCALE GENOMIC DNA]</scope>
    <source>
        <strain evidence="2">S2</strain>
        <tissue evidence="2">Leaf</tissue>
    </source>
</reference>
<proteinExistence type="predicted"/>
<protein>
    <submittedName>
        <fullName evidence="2">Uncharacterized protein</fullName>
    </submittedName>
</protein>
<gene>
    <name evidence="2" type="ORF">D8674_034315</name>
</gene>